<organism evidence="1 2">
    <name type="scientific">Priestia megaterium (strain WSH-002)</name>
    <name type="common">Bacillus megaterium</name>
    <dbReference type="NCBI Taxonomy" id="1006007"/>
    <lineage>
        <taxon>Bacteria</taxon>
        <taxon>Bacillati</taxon>
        <taxon>Bacillota</taxon>
        <taxon>Bacilli</taxon>
        <taxon>Bacillales</taxon>
        <taxon>Bacillaceae</taxon>
        <taxon>Priestia</taxon>
    </lineage>
</organism>
<accession>A0A8D4BKB6</accession>
<dbReference type="Proteomes" id="UP000001283">
    <property type="component" value="Chromosome"/>
</dbReference>
<dbReference type="PANTHER" id="PTHR39180:SF2">
    <property type="entry name" value="DUF1641 DOMAIN-CONTAINING PROTEIN"/>
    <property type="match status" value="1"/>
</dbReference>
<sequence length="153" mass="16618">MSQSTIQKSAAEENAAVQTEAAVNKGQADVLDQLLKPEVQEALTVLVDNLPKLSEMVTVLTKTYDVAQSLLTDDVLKEDLLGGVKEFIEPVEGTVKGLAATAIEANDRAEANASNSIGLFGLLRMLKDPQAQKLFRFAQAYLDITNENKNNFH</sequence>
<proteinExistence type="predicted"/>
<reference evidence="1 2" key="1">
    <citation type="journal article" date="2011" name="J. Bacteriol.">
        <title>Complete genome sequence of the industrial strain Bacillus megaterium WSH-002.</title>
        <authorList>
            <person name="Liu L."/>
            <person name="Li Y."/>
            <person name="Zhang J."/>
            <person name="Zou W."/>
            <person name="Zhou Z."/>
            <person name="Liu J."/>
            <person name="Li X."/>
            <person name="Wang L."/>
            <person name="Chen J."/>
        </authorList>
    </citation>
    <scope>NUCLEOTIDE SEQUENCE [LARGE SCALE GENOMIC DNA]</scope>
    <source>
        <strain evidence="1 2">WSH-002</strain>
    </source>
</reference>
<dbReference type="KEGG" id="bmh:BMWSH_2589"/>
<dbReference type="RefSeq" id="WP_014459825.1">
    <property type="nucleotide sequence ID" value="NC_017138.1"/>
</dbReference>
<evidence type="ECO:0000313" key="2">
    <source>
        <dbReference type="Proteomes" id="UP000001283"/>
    </source>
</evidence>
<dbReference type="EMBL" id="CP003017">
    <property type="protein sequence ID" value="AEN89471.1"/>
    <property type="molecule type" value="Genomic_DNA"/>
</dbReference>
<name>A0A8D4BKB6_PRIMW</name>
<dbReference type="AlphaFoldDB" id="A0A8D4BKB6"/>
<gene>
    <name evidence="1" type="primary">yjlC</name>
    <name evidence="1" type="ORF">BMWSH_2589</name>
</gene>
<dbReference type="PANTHER" id="PTHR39180">
    <property type="match status" value="1"/>
</dbReference>
<protein>
    <submittedName>
        <fullName evidence="1">Transcriptional repressor of the rex ndh operon</fullName>
    </submittedName>
</protein>
<evidence type="ECO:0000313" key="1">
    <source>
        <dbReference type="EMBL" id="AEN89471.1"/>
    </source>
</evidence>